<proteinExistence type="predicted"/>
<evidence type="ECO:0000313" key="1">
    <source>
        <dbReference type="EMBL" id="AYV87167.1"/>
    </source>
</evidence>
<gene>
    <name evidence="1" type="ORF">Sylvanvirus30_9</name>
</gene>
<protein>
    <submittedName>
        <fullName evidence="1">Uncharacterized protein</fullName>
    </submittedName>
</protein>
<name>A0A3G5AJ01_9VIRU</name>
<sequence>MYSIFNVSKIFIKQMSSTSPIVINTPGLHDFQGKELIHDIMGPLIDIQAHHVEVKNLTIRTRRPVNFDVNQMYHGYHQIGILMIGGCTTENEKTKLTDISWIQEYRDKDVKTTQLVSVESCADDFNYISFLNKVNLLNVQFKLDPSCDRAAFISIFKFSLLEIIDSNLGFTCNPLNSDHVEKLKEREYIKSMDPSSPFIPTALEIQQVMKYTSQTQEMASLALIKHKNFVGAVLELGFLLSDEIS</sequence>
<organism evidence="1">
    <name type="scientific">Sylvanvirus sp</name>
    <dbReference type="NCBI Taxonomy" id="2487774"/>
    <lineage>
        <taxon>Viruses</taxon>
    </lineage>
</organism>
<reference evidence="1" key="1">
    <citation type="submission" date="2018-10" db="EMBL/GenBank/DDBJ databases">
        <title>Hidden diversity of soil giant viruses.</title>
        <authorList>
            <person name="Schulz F."/>
            <person name="Alteio L."/>
            <person name="Goudeau D."/>
            <person name="Ryan E.M."/>
            <person name="Malmstrom R.R."/>
            <person name="Blanchard J."/>
            <person name="Woyke T."/>
        </authorList>
    </citation>
    <scope>NUCLEOTIDE SEQUENCE</scope>
    <source>
        <strain evidence="1">SYV1</strain>
    </source>
</reference>
<dbReference type="EMBL" id="MK072536">
    <property type="protein sequence ID" value="AYV87167.1"/>
    <property type="molecule type" value="Genomic_DNA"/>
</dbReference>
<accession>A0A3G5AJ01</accession>